<dbReference type="InterPro" id="IPR029063">
    <property type="entry name" value="SAM-dependent_MTases_sf"/>
</dbReference>
<evidence type="ECO:0000313" key="7">
    <source>
        <dbReference type="Proteomes" id="UP000229753"/>
    </source>
</evidence>
<protein>
    <submittedName>
        <fullName evidence="6">16S rRNA (Cytosine(1402)-N(4))-methyltransferase</fullName>
    </submittedName>
</protein>
<dbReference type="Pfam" id="PF01795">
    <property type="entry name" value="Methyltransf_5"/>
    <property type="match status" value="1"/>
</dbReference>
<keyword evidence="2" id="KW-0698">rRNA processing</keyword>
<evidence type="ECO:0000256" key="1">
    <source>
        <dbReference type="ARBA" id="ARBA00010396"/>
    </source>
</evidence>
<dbReference type="InterPro" id="IPR023397">
    <property type="entry name" value="SAM-dep_MeTrfase_MraW_recog"/>
</dbReference>
<keyword evidence="3 6" id="KW-0489">Methyltransferase</keyword>
<gene>
    <name evidence="6" type="primary">mraW</name>
    <name evidence="6" type="ORF">COY29_03875</name>
</gene>
<evidence type="ECO:0000256" key="4">
    <source>
        <dbReference type="ARBA" id="ARBA00022679"/>
    </source>
</evidence>
<dbReference type="GO" id="GO:0070475">
    <property type="term" value="P:rRNA base methylation"/>
    <property type="evidence" value="ECO:0007669"/>
    <property type="project" value="TreeGrafter"/>
</dbReference>
<dbReference type="Proteomes" id="UP000229753">
    <property type="component" value="Unassembled WGS sequence"/>
</dbReference>
<dbReference type="EMBL" id="PFNO01000124">
    <property type="protein sequence ID" value="PIZ48380.1"/>
    <property type="molecule type" value="Genomic_DNA"/>
</dbReference>
<dbReference type="Gene3D" id="1.10.150.170">
    <property type="entry name" value="Putative methyltransferase TM0872, insert domain"/>
    <property type="match status" value="1"/>
</dbReference>
<dbReference type="GO" id="GO:0005737">
    <property type="term" value="C:cytoplasm"/>
    <property type="evidence" value="ECO:0007669"/>
    <property type="project" value="TreeGrafter"/>
</dbReference>
<dbReference type="GO" id="GO:0071424">
    <property type="term" value="F:rRNA (cytosine-N4-)-methyltransferase activity"/>
    <property type="evidence" value="ECO:0007669"/>
    <property type="project" value="TreeGrafter"/>
</dbReference>
<evidence type="ECO:0000313" key="6">
    <source>
        <dbReference type="EMBL" id="PIZ48380.1"/>
    </source>
</evidence>
<dbReference type="SUPFAM" id="SSF53335">
    <property type="entry name" value="S-adenosyl-L-methionine-dependent methyltransferases"/>
    <property type="match status" value="1"/>
</dbReference>
<dbReference type="NCBIfam" id="TIGR00006">
    <property type="entry name" value="16S rRNA (cytosine(1402)-N(4))-methyltransferase RsmH"/>
    <property type="match status" value="1"/>
</dbReference>
<dbReference type="AlphaFoldDB" id="A0A2M7TMD5"/>
<proteinExistence type="inferred from homology"/>
<name>A0A2M7TMD5_9BACT</name>
<sequence>MTHIPVLLNEVLKYLNPQSNQNFVDATVGDGGHARAILENIAPDGKLIAIDRDVDSIVRAKSNLKEFENRVLFVNDSFGNILKIVEESGFNRTQGILFDFGMSTGQLENSGRGFSFQKDEILDMRYDTKIPIAAEDILNNYSEIELFEIFKKLGEEPKSKIIARAIVSARKKRRIRTTKELVEIIEKVLRRRGKLHPATLIFQALR</sequence>
<accession>A0A2M7TMD5</accession>
<comment type="similarity">
    <text evidence="1">Belongs to the methyltransferase superfamily. RsmH family.</text>
</comment>
<feature type="non-terminal residue" evidence="6">
    <location>
        <position position="206"/>
    </location>
</feature>
<evidence type="ECO:0000256" key="5">
    <source>
        <dbReference type="ARBA" id="ARBA00022691"/>
    </source>
</evidence>
<keyword evidence="5" id="KW-0949">S-adenosyl-L-methionine</keyword>
<evidence type="ECO:0000256" key="3">
    <source>
        <dbReference type="ARBA" id="ARBA00022603"/>
    </source>
</evidence>
<dbReference type="SUPFAM" id="SSF81799">
    <property type="entry name" value="Putative methyltransferase TM0872, insert domain"/>
    <property type="match status" value="1"/>
</dbReference>
<dbReference type="Gene3D" id="3.40.50.150">
    <property type="entry name" value="Vaccinia Virus protein VP39"/>
    <property type="match status" value="1"/>
</dbReference>
<keyword evidence="4 6" id="KW-0808">Transferase</keyword>
<comment type="caution">
    <text evidence="6">The sequence shown here is derived from an EMBL/GenBank/DDBJ whole genome shotgun (WGS) entry which is preliminary data.</text>
</comment>
<dbReference type="InterPro" id="IPR002903">
    <property type="entry name" value="RsmH"/>
</dbReference>
<dbReference type="PANTHER" id="PTHR11265:SF0">
    <property type="entry name" value="12S RRNA N4-METHYLCYTIDINE METHYLTRANSFERASE"/>
    <property type="match status" value="1"/>
</dbReference>
<evidence type="ECO:0000256" key="2">
    <source>
        <dbReference type="ARBA" id="ARBA00022552"/>
    </source>
</evidence>
<organism evidence="6 7">
    <name type="scientific">Candidatus Woesebacteria bacterium CG_4_10_14_0_2_um_filter_39_14</name>
    <dbReference type="NCBI Taxonomy" id="1975054"/>
    <lineage>
        <taxon>Bacteria</taxon>
        <taxon>Candidatus Woeseibacteriota</taxon>
    </lineage>
</organism>
<reference evidence="7" key="1">
    <citation type="submission" date="2017-09" db="EMBL/GenBank/DDBJ databases">
        <title>Depth-based differentiation of microbial function through sediment-hosted aquifers and enrichment of novel symbionts in the deep terrestrial subsurface.</title>
        <authorList>
            <person name="Probst A.J."/>
            <person name="Ladd B."/>
            <person name="Jarett J.K."/>
            <person name="Geller-Mcgrath D.E."/>
            <person name="Sieber C.M.K."/>
            <person name="Emerson J.B."/>
            <person name="Anantharaman K."/>
            <person name="Thomas B.C."/>
            <person name="Malmstrom R."/>
            <person name="Stieglmeier M."/>
            <person name="Klingl A."/>
            <person name="Woyke T."/>
            <person name="Ryan C.M."/>
            <person name="Banfield J.F."/>
        </authorList>
    </citation>
    <scope>NUCLEOTIDE SEQUENCE [LARGE SCALE GENOMIC DNA]</scope>
</reference>
<dbReference type="PANTHER" id="PTHR11265">
    <property type="entry name" value="S-ADENOSYL-METHYLTRANSFERASE MRAW"/>
    <property type="match status" value="1"/>
</dbReference>